<dbReference type="Gene3D" id="2.40.50.100">
    <property type="match status" value="1"/>
</dbReference>
<evidence type="ECO:0000256" key="3">
    <source>
        <dbReference type="ARBA" id="ARBA00022989"/>
    </source>
</evidence>
<dbReference type="InterPro" id="IPR058634">
    <property type="entry name" value="AaeA-lik-b-barrel"/>
</dbReference>
<evidence type="ECO:0000313" key="8">
    <source>
        <dbReference type="EMBL" id="WXL27428.1"/>
    </source>
</evidence>
<evidence type="ECO:0000256" key="2">
    <source>
        <dbReference type="ARBA" id="ARBA00022692"/>
    </source>
</evidence>
<name>A0ABZ2RKX6_ECTME</name>
<keyword evidence="3" id="KW-1133">Transmembrane helix</keyword>
<evidence type="ECO:0000259" key="6">
    <source>
        <dbReference type="Pfam" id="PF25917"/>
    </source>
</evidence>
<dbReference type="PANTHER" id="PTHR30367:SF12">
    <property type="entry name" value="P-HYDROXYBENZOIC ACID EFFLUX PUMP SUBUNIT AAEA"/>
    <property type="match status" value="1"/>
</dbReference>
<dbReference type="PANTHER" id="PTHR30367">
    <property type="entry name" value="P-HYDROXYBENZOIC ACID EFFLUX PUMP SUBUNIT AAEA-RELATED"/>
    <property type="match status" value="1"/>
</dbReference>
<protein>
    <submittedName>
        <fullName evidence="8">HlyD family secretion protein</fullName>
    </submittedName>
</protein>
<accession>A0ABZ2RKX6</accession>
<dbReference type="InterPro" id="IPR006143">
    <property type="entry name" value="RND_pump_MFP"/>
</dbReference>
<dbReference type="Pfam" id="PF25963">
    <property type="entry name" value="Beta-barrel_AAEA"/>
    <property type="match status" value="1"/>
</dbReference>
<evidence type="ECO:0000259" key="7">
    <source>
        <dbReference type="Pfam" id="PF25963"/>
    </source>
</evidence>
<organism evidence="8 9">
    <name type="scientific">Ectopseudomonas mendocina</name>
    <name type="common">Pseudomonas mendocina</name>
    <dbReference type="NCBI Taxonomy" id="300"/>
    <lineage>
        <taxon>Bacteria</taxon>
        <taxon>Pseudomonadati</taxon>
        <taxon>Pseudomonadota</taxon>
        <taxon>Gammaproteobacteria</taxon>
        <taxon>Pseudomonadales</taxon>
        <taxon>Pseudomonadaceae</taxon>
        <taxon>Ectopseudomonas</taxon>
    </lineage>
</organism>
<dbReference type="InterPro" id="IPR050393">
    <property type="entry name" value="MFP_Efflux_Pump"/>
</dbReference>
<evidence type="ECO:0000256" key="4">
    <source>
        <dbReference type="ARBA" id="ARBA00023054"/>
    </source>
</evidence>
<feature type="domain" description="Multidrug resistance protein MdtA-like barrel-sandwich hybrid" evidence="6">
    <location>
        <begin position="43"/>
        <end position="182"/>
    </location>
</feature>
<dbReference type="InterPro" id="IPR058625">
    <property type="entry name" value="MdtA-like_BSH"/>
</dbReference>
<dbReference type="Gene3D" id="2.40.30.170">
    <property type="match status" value="1"/>
</dbReference>
<evidence type="ECO:0000313" key="9">
    <source>
        <dbReference type="Proteomes" id="UP001476583"/>
    </source>
</evidence>
<dbReference type="EMBL" id="CP148074">
    <property type="protein sequence ID" value="WXL27428.1"/>
    <property type="molecule type" value="Genomic_DNA"/>
</dbReference>
<reference evidence="8 9" key="1">
    <citation type="submission" date="2024-03" db="EMBL/GenBank/DDBJ databases">
        <title>Complete genome of BD2.</title>
        <authorList>
            <person name="Cao G."/>
        </authorList>
    </citation>
    <scope>NUCLEOTIDE SEQUENCE [LARGE SCALE GENOMIC DNA]</scope>
    <source>
        <strain evidence="8 9">BD2</strain>
    </source>
</reference>
<keyword evidence="2" id="KW-0812">Transmembrane</keyword>
<proteinExistence type="inferred from homology"/>
<keyword evidence="5" id="KW-0472">Membrane</keyword>
<dbReference type="Proteomes" id="UP001476583">
    <property type="component" value="Chromosome"/>
</dbReference>
<sequence>MQSIIRVAVTLLVVLVAVLAGHWVWQHYMYSPWTRDARIRADVVTIAPDVAGWVVDLKVVDNQAVKKGDVLMTIDRDRYAAELEQARALEQTRKEELRQREHQSSRRQRLGSAAISAELVDNAKIDTEVARGEYRQAQAAVRLAELNLERSEVRAPRSGHITNLRLAQGNYVNVGQPVMALVDDSSFYIQGYFEETKLPQIREGLPVEIWLMGGDQQIAGRVESISRGITDRNSAPDGQLLADVEPTFNWVRLAQRIPVRIALEKVPEGVHLSAGMTASARILEGESVEDVSLIGEVQKHLF</sequence>
<keyword evidence="9" id="KW-1185">Reference proteome</keyword>
<comment type="similarity">
    <text evidence="1">Belongs to the membrane fusion protein (MFP) (TC 8.A.1) family.</text>
</comment>
<gene>
    <name evidence="8" type="ORF">WG219_08220</name>
</gene>
<dbReference type="Pfam" id="PF25917">
    <property type="entry name" value="BSH_RND"/>
    <property type="match status" value="1"/>
</dbReference>
<evidence type="ECO:0000256" key="5">
    <source>
        <dbReference type="ARBA" id="ARBA00023136"/>
    </source>
</evidence>
<dbReference type="SUPFAM" id="SSF111369">
    <property type="entry name" value="HlyD-like secretion proteins"/>
    <property type="match status" value="1"/>
</dbReference>
<dbReference type="NCBIfam" id="TIGR01730">
    <property type="entry name" value="RND_mfp"/>
    <property type="match status" value="1"/>
</dbReference>
<feature type="domain" description="p-hydroxybenzoic acid efflux pump subunit AaeA-like beta-barrel" evidence="7">
    <location>
        <begin position="186"/>
        <end position="281"/>
    </location>
</feature>
<keyword evidence="4" id="KW-0175">Coiled coil</keyword>
<evidence type="ECO:0000256" key="1">
    <source>
        <dbReference type="ARBA" id="ARBA00009477"/>
    </source>
</evidence>